<evidence type="ECO:0000259" key="3">
    <source>
        <dbReference type="Pfam" id="PF13598"/>
    </source>
</evidence>
<dbReference type="AlphaFoldDB" id="A0A494RCL6"/>
<accession>A0A494RCL6</accession>
<evidence type="ECO:0000313" key="5">
    <source>
        <dbReference type="Proteomes" id="UP000276984"/>
    </source>
</evidence>
<proteinExistence type="predicted"/>
<dbReference type="EMBL" id="CP032707">
    <property type="protein sequence ID" value="AYG93841.1"/>
    <property type="molecule type" value="Genomic_DNA"/>
</dbReference>
<dbReference type="Proteomes" id="UP000276984">
    <property type="component" value="Chromosome"/>
</dbReference>
<evidence type="ECO:0000313" key="4">
    <source>
        <dbReference type="EMBL" id="AYG93841.1"/>
    </source>
</evidence>
<gene>
    <name evidence="4" type="ORF">D8I30_00585</name>
</gene>
<feature type="signal peptide" evidence="2">
    <location>
        <begin position="1"/>
        <end position="23"/>
    </location>
</feature>
<feature type="domain" description="DUF4139" evidence="3">
    <location>
        <begin position="188"/>
        <end position="470"/>
    </location>
</feature>
<dbReference type="Pfam" id="PF13598">
    <property type="entry name" value="DUF4139"/>
    <property type="match status" value="1"/>
</dbReference>
<evidence type="ECO:0000256" key="2">
    <source>
        <dbReference type="SAM" id="SignalP"/>
    </source>
</evidence>
<dbReference type="RefSeq" id="WP_121481001.1">
    <property type="nucleotide sequence ID" value="NZ_CP032707.1"/>
</dbReference>
<protein>
    <submittedName>
        <fullName evidence="4">DUF4139 domain-containing protein</fullName>
    </submittedName>
</protein>
<organism evidence="4 5">
    <name type="scientific">Brevundimonas naejangsanensis</name>
    <dbReference type="NCBI Taxonomy" id="588932"/>
    <lineage>
        <taxon>Bacteria</taxon>
        <taxon>Pseudomonadati</taxon>
        <taxon>Pseudomonadota</taxon>
        <taxon>Alphaproteobacteria</taxon>
        <taxon>Caulobacterales</taxon>
        <taxon>Caulobacteraceae</taxon>
        <taxon>Brevundimonas</taxon>
    </lineage>
</organism>
<dbReference type="PANTHER" id="PTHR38075">
    <property type="entry name" value="DUF4139 DOMAIN-CONTAINING PROTEIN"/>
    <property type="match status" value="1"/>
</dbReference>
<evidence type="ECO:0000256" key="1">
    <source>
        <dbReference type="SAM" id="MobiDB-lite"/>
    </source>
</evidence>
<dbReference type="OrthoDB" id="9808067at2"/>
<dbReference type="InterPro" id="IPR037291">
    <property type="entry name" value="DUF4139"/>
</dbReference>
<keyword evidence="2" id="KW-0732">Signal</keyword>
<sequence length="475" mass="50718">MIRALGPFAVAMLLAASPSLSQAAAQQVEEGPGGPDRVSLTVYNQNIALVEDVRTLNVPAGRSRQEFPGVSASIRPETVGLSGRGLSVVEQNFDYDLLTPGKLMESAVGNEIGIVRTNPGSGAQETERARVLAANQGVVLQIGNRIEVLRDDGVPTRVIFDRVPQNLRPRPTLSVTLDAEGAGRRETTLSYLTTGLAWKADYVARFDEKAGKLDLTGWVTITNNSGATFSNAQTRVVAGDVNLVNQGGYNPRYGQPPRPTRGNGTQTGGQGALADVYVYPLPEAVTVANNQTKQVGLIDAAGVPATKRYLNVFNGFSTAEEPIAAEVGVIFANGSGAAARALPAGVIRVYVKDEAGEPRFIGESQVDHSPAGSEIVVTTGDAFDVTVQPRLVSSERVSKRLVDYFRTRYAMEYTVRNARPEPVMVEVRQRGLGRDTELSDQSITGEMRDARTVVWRVPVPANGETKLTATITTGG</sequence>
<reference evidence="4 5" key="1">
    <citation type="submission" date="2018-10" db="EMBL/GenBank/DDBJ databases">
        <title>Complete genome sequence of Brevundimonas naejangsanensis BRV3.</title>
        <authorList>
            <person name="Berrios L."/>
            <person name="Ely B."/>
        </authorList>
    </citation>
    <scope>NUCLEOTIDE SEQUENCE [LARGE SCALE GENOMIC DNA]</scope>
    <source>
        <strain evidence="4 5">BRV3</strain>
    </source>
</reference>
<name>A0A494RCL6_9CAUL</name>
<feature type="region of interest" description="Disordered" evidence="1">
    <location>
        <begin position="248"/>
        <end position="268"/>
    </location>
</feature>
<dbReference type="PANTHER" id="PTHR38075:SF1">
    <property type="entry name" value="DUF4139 DOMAIN-CONTAINING PROTEIN"/>
    <property type="match status" value="1"/>
</dbReference>
<keyword evidence="5" id="KW-1185">Reference proteome</keyword>
<feature type="chain" id="PRO_5019765651" evidence="2">
    <location>
        <begin position="24"/>
        <end position="475"/>
    </location>
</feature>